<organism evidence="1 2">
    <name type="scientific">Rhizoctonia solani</name>
    <dbReference type="NCBI Taxonomy" id="456999"/>
    <lineage>
        <taxon>Eukaryota</taxon>
        <taxon>Fungi</taxon>
        <taxon>Dikarya</taxon>
        <taxon>Basidiomycota</taxon>
        <taxon>Agaricomycotina</taxon>
        <taxon>Agaricomycetes</taxon>
        <taxon>Cantharellales</taxon>
        <taxon>Ceratobasidiaceae</taxon>
        <taxon>Rhizoctonia</taxon>
    </lineage>
</organism>
<dbReference type="EMBL" id="CAJNJQ010000083">
    <property type="protein sequence ID" value="CAE7054993.1"/>
    <property type="molecule type" value="Genomic_DNA"/>
</dbReference>
<name>A0A8H3DSA6_9AGAM</name>
<reference evidence="1" key="1">
    <citation type="submission" date="2021-01" db="EMBL/GenBank/DDBJ databases">
        <authorList>
            <person name="Kaushik A."/>
        </authorList>
    </citation>
    <scope>NUCLEOTIDE SEQUENCE</scope>
    <source>
        <strain evidence="1">AG5</strain>
    </source>
</reference>
<accession>A0A8H3DSA6</accession>
<evidence type="ECO:0000313" key="1">
    <source>
        <dbReference type="EMBL" id="CAE7054993.1"/>
    </source>
</evidence>
<dbReference type="AlphaFoldDB" id="A0A8H3DSA6"/>
<sequence>MVTFESLLGPLSIEIPRRGMGIDDLAGIERPCYYSGALMLQGQELLGPGTPKSVWEGLGYEVGIQQFEITFSSPAHKVKLWHTDKPIGSAPIPPEAATMAAAGSRFITFQPRKWAPNGQIAVEFRITIPETMFPPPGATYQFEVTARATVAIINRDLGQGPDFMRRTAKAVTLELGREKTGCPWAQSHSPHVRRMA</sequence>
<proteinExistence type="predicted"/>
<protein>
    <submittedName>
        <fullName evidence="1">Uncharacterized protein</fullName>
    </submittedName>
</protein>
<gene>
    <name evidence="1" type="ORF">RDB_LOCUS3511</name>
</gene>
<evidence type="ECO:0000313" key="2">
    <source>
        <dbReference type="Proteomes" id="UP000663827"/>
    </source>
</evidence>
<comment type="caution">
    <text evidence="1">The sequence shown here is derived from an EMBL/GenBank/DDBJ whole genome shotgun (WGS) entry which is preliminary data.</text>
</comment>
<dbReference type="Proteomes" id="UP000663827">
    <property type="component" value="Unassembled WGS sequence"/>
</dbReference>